<keyword evidence="7 9" id="KW-0408">Iron</keyword>
<keyword evidence="14" id="KW-1185">Reference proteome</keyword>
<keyword evidence="8 10" id="KW-0503">Monooxygenase</keyword>
<keyword evidence="12" id="KW-0472">Membrane</keyword>
<evidence type="ECO:0000256" key="4">
    <source>
        <dbReference type="ARBA" id="ARBA00022617"/>
    </source>
</evidence>
<dbReference type="PANTHER" id="PTHR46206:SF1">
    <property type="entry name" value="P450, PUTATIVE (EUROFUNG)-RELATED"/>
    <property type="match status" value="1"/>
</dbReference>
<protein>
    <submittedName>
        <fullName evidence="13">Putative Ent-kaurene oxidase</fullName>
    </submittedName>
</protein>
<dbReference type="Pfam" id="PF00067">
    <property type="entry name" value="p450"/>
    <property type="match status" value="1"/>
</dbReference>
<comment type="similarity">
    <text evidence="3 10">Belongs to the cytochrome P450 family.</text>
</comment>
<dbReference type="SUPFAM" id="SSF48264">
    <property type="entry name" value="Cytochrome P450"/>
    <property type="match status" value="1"/>
</dbReference>
<evidence type="ECO:0000256" key="11">
    <source>
        <dbReference type="SAM" id="MobiDB-lite"/>
    </source>
</evidence>
<feature type="binding site" description="axial binding residue" evidence="9">
    <location>
        <position position="502"/>
    </location>
    <ligand>
        <name>heme</name>
        <dbReference type="ChEBI" id="CHEBI:30413"/>
    </ligand>
    <ligandPart>
        <name>Fe</name>
        <dbReference type="ChEBI" id="CHEBI:18248"/>
    </ligandPart>
</feature>
<evidence type="ECO:0000313" key="14">
    <source>
        <dbReference type="Proteomes" id="UP000799753"/>
    </source>
</evidence>
<accession>A0A6A6RKV8</accession>
<comment type="cofactor">
    <cofactor evidence="1 9">
        <name>heme</name>
        <dbReference type="ChEBI" id="CHEBI:30413"/>
    </cofactor>
</comment>
<sequence>MMNISYTIFDRVQDHSGNWLSTVSVTQLCIIFVLIAFGLNYALTPESPQDKFWKAHPVAGPSYAWFGWIRVTLASVQRSKELVDEGYKKYSKRNTIFTMPSFDRGGVVVVPPTELKSLYSLPESKLDSFSSQRTTIQAQYTVEDLDILHNPFHAKILTNQLPKNLDELTKGMAEELVLGFEQHWGTPTSWKSVPVWSSSLSIVGRCMNRIFVGAPLCRDEDFIESLKYHGTFVFGSGFLINSVPRFLKPLMGIAVKHYGRHVREKCLRPLLPLIEARLSAYKKRKHDANYAEEAPKDAIQWAIEDSANMDERYQNAYQIGHRILLLNFASIHSTSLAVANTLHDLFSNDPSGATVEDLREECIKVFAEYGGTWTKDAIAKLHLLDSAIKESMRFSSLSILGLTRCIRDPNGITLNNTIHIPPNISLITPIEAIHQDPTLHASPTTYHAFRFCTADQVRGKRNQRTESSIRETTATTTNSPSPSTSPHPIPGFLAFGLGRHACPGRTFAMHEAKLVLAYVLMRYEIEVLTTRPALRRFLWVQIPREGEGERVRVRVRGG</sequence>
<dbReference type="GO" id="GO:0020037">
    <property type="term" value="F:heme binding"/>
    <property type="evidence" value="ECO:0007669"/>
    <property type="project" value="InterPro"/>
</dbReference>
<feature type="region of interest" description="Disordered" evidence="11">
    <location>
        <begin position="457"/>
        <end position="487"/>
    </location>
</feature>
<dbReference type="PRINTS" id="PR00465">
    <property type="entry name" value="EP450IV"/>
</dbReference>
<dbReference type="GO" id="GO:0016705">
    <property type="term" value="F:oxidoreductase activity, acting on paired donors, with incorporation or reduction of molecular oxygen"/>
    <property type="evidence" value="ECO:0007669"/>
    <property type="project" value="InterPro"/>
</dbReference>
<dbReference type="InterPro" id="IPR036396">
    <property type="entry name" value="Cyt_P450_sf"/>
</dbReference>
<evidence type="ECO:0000256" key="6">
    <source>
        <dbReference type="ARBA" id="ARBA00023002"/>
    </source>
</evidence>
<dbReference type="EMBL" id="MU006805">
    <property type="protein sequence ID" value="KAF2635623.1"/>
    <property type="molecule type" value="Genomic_DNA"/>
</dbReference>
<evidence type="ECO:0000256" key="5">
    <source>
        <dbReference type="ARBA" id="ARBA00022723"/>
    </source>
</evidence>
<reference evidence="13" key="1">
    <citation type="journal article" date="2020" name="Stud. Mycol.">
        <title>101 Dothideomycetes genomes: a test case for predicting lifestyles and emergence of pathogens.</title>
        <authorList>
            <person name="Haridas S."/>
            <person name="Albert R."/>
            <person name="Binder M."/>
            <person name="Bloem J."/>
            <person name="Labutti K."/>
            <person name="Salamov A."/>
            <person name="Andreopoulos B."/>
            <person name="Baker S."/>
            <person name="Barry K."/>
            <person name="Bills G."/>
            <person name="Bluhm B."/>
            <person name="Cannon C."/>
            <person name="Castanera R."/>
            <person name="Culley D."/>
            <person name="Daum C."/>
            <person name="Ezra D."/>
            <person name="Gonzalez J."/>
            <person name="Henrissat B."/>
            <person name="Kuo A."/>
            <person name="Liang C."/>
            <person name="Lipzen A."/>
            <person name="Lutzoni F."/>
            <person name="Magnuson J."/>
            <person name="Mondo S."/>
            <person name="Nolan M."/>
            <person name="Ohm R."/>
            <person name="Pangilinan J."/>
            <person name="Park H.-J."/>
            <person name="Ramirez L."/>
            <person name="Alfaro M."/>
            <person name="Sun H."/>
            <person name="Tritt A."/>
            <person name="Yoshinaga Y."/>
            <person name="Zwiers L.-H."/>
            <person name="Turgeon B."/>
            <person name="Goodwin S."/>
            <person name="Spatafora J."/>
            <person name="Crous P."/>
            <person name="Grigoriev I."/>
        </authorList>
    </citation>
    <scope>NUCLEOTIDE SEQUENCE</scope>
    <source>
        <strain evidence="13">CBS 473.64</strain>
    </source>
</reference>
<dbReference type="Gene3D" id="1.10.630.10">
    <property type="entry name" value="Cytochrome P450"/>
    <property type="match status" value="1"/>
</dbReference>
<evidence type="ECO:0000256" key="7">
    <source>
        <dbReference type="ARBA" id="ARBA00023004"/>
    </source>
</evidence>
<keyword evidence="4 9" id="KW-0349">Heme</keyword>
<keyword evidence="12" id="KW-1133">Transmembrane helix</keyword>
<keyword evidence="12" id="KW-0812">Transmembrane</keyword>
<keyword evidence="6 10" id="KW-0560">Oxidoreductase</keyword>
<dbReference type="InterPro" id="IPR002403">
    <property type="entry name" value="Cyt_P450_E_grp-IV"/>
</dbReference>
<evidence type="ECO:0000256" key="1">
    <source>
        <dbReference type="ARBA" id="ARBA00001971"/>
    </source>
</evidence>
<evidence type="ECO:0000256" key="2">
    <source>
        <dbReference type="ARBA" id="ARBA00004685"/>
    </source>
</evidence>
<evidence type="ECO:0000256" key="10">
    <source>
        <dbReference type="RuleBase" id="RU000461"/>
    </source>
</evidence>
<dbReference type="GO" id="GO:0004497">
    <property type="term" value="F:monooxygenase activity"/>
    <property type="evidence" value="ECO:0007669"/>
    <property type="project" value="UniProtKB-KW"/>
</dbReference>
<evidence type="ECO:0000313" key="13">
    <source>
        <dbReference type="EMBL" id="KAF2635623.1"/>
    </source>
</evidence>
<dbReference type="CDD" id="cd11041">
    <property type="entry name" value="CYP503A1-like"/>
    <property type="match status" value="1"/>
</dbReference>
<evidence type="ECO:0000256" key="12">
    <source>
        <dbReference type="SAM" id="Phobius"/>
    </source>
</evidence>
<comment type="pathway">
    <text evidence="2">Mycotoxin biosynthesis.</text>
</comment>
<feature type="non-terminal residue" evidence="13">
    <location>
        <position position="1"/>
    </location>
</feature>
<evidence type="ECO:0000256" key="3">
    <source>
        <dbReference type="ARBA" id="ARBA00010617"/>
    </source>
</evidence>
<evidence type="ECO:0000256" key="9">
    <source>
        <dbReference type="PIRSR" id="PIRSR602403-1"/>
    </source>
</evidence>
<gene>
    <name evidence="13" type="ORF">P280DRAFT_553677</name>
</gene>
<organism evidence="13 14">
    <name type="scientific">Massarina eburnea CBS 473.64</name>
    <dbReference type="NCBI Taxonomy" id="1395130"/>
    <lineage>
        <taxon>Eukaryota</taxon>
        <taxon>Fungi</taxon>
        <taxon>Dikarya</taxon>
        <taxon>Ascomycota</taxon>
        <taxon>Pezizomycotina</taxon>
        <taxon>Dothideomycetes</taxon>
        <taxon>Pleosporomycetidae</taxon>
        <taxon>Pleosporales</taxon>
        <taxon>Massarineae</taxon>
        <taxon>Massarinaceae</taxon>
        <taxon>Massarina</taxon>
    </lineage>
</organism>
<evidence type="ECO:0000256" key="8">
    <source>
        <dbReference type="ARBA" id="ARBA00023033"/>
    </source>
</evidence>
<dbReference type="GO" id="GO:0005506">
    <property type="term" value="F:iron ion binding"/>
    <property type="evidence" value="ECO:0007669"/>
    <property type="project" value="InterPro"/>
</dbReference>
<dbReference type="PROSITE" id="PS00086">
    <property type="entry name" value="CYTOCHROME_P450"/>
    <property type="match status" value="1"/>
</dbReference>
<keyword evidence="5 9" id="KW-0479">Metal-binding</keyword>
<dbReference type="Proteomes" id="UP000799753">
    <property type="component" value="Unassembled WGS sequence"/>
</dbReference>
<feature type="transmembrane region" description="Helical" evidence="12">
    <location>
        <begin position="20"/>
        <end position="43"/>
    </location>
</feature>
<name>A0A6A6RKV8_9PLEO</name>
<dbReference type="OrthoDB" id="1844152at2759"/>
<proteinExistence type="inferred from homology"/>
<dbReference type="InterPro" id="IPR001128">
    <property type="entry name" value="Cyt_P450"/>
</dbReference>
<dbReference type="PANTHER" id="PTHR46206">
    <property type="entry name" value="CYTOCHROME P450"/>
    <property type="match status" value="1"/>
</dbReference>
<feature type="compositionally biased region" description="Low complexity" evidence="11">
    <location>
        <begin position="472"/>
        <end position="482"/>
    </location>
</feature>
<dbReference type="InterPro" id="IPR017972">
    <property type="entry name" value="Cyt_P450_CS"/>
</dbReference>
<dbReference type="AlphaFoldDB" id="A0A6A6RKV8"/>